<protein>
    <submittedName>
        <fullName evidence="1">Uncharacterized protein</fullName>
    </submittedName>
</protein>
<dbReference type="EMBL" id="SNRW01014192">
    <property type="protein sequence ID" value="KAA6371742.1"/>
    <property type="molecule type" value="Genomic_DNA"/>
</dbReference>
<sequence length="93" mass="10580">MRAGTETRDSALRLDLELSNNGNIYAERQKNNELGFTEDTGKDNFGQSHDMSQISGREIWNFKFSQNTVQRGFTLFGPLISSTNMSGERKWIS</sequence>
<evidence type="ECO:0000313" key="2">
    <source>
        <dbReference type="Proteomes" id="UP000324800"/>
    </source>
</evidence>
<reference evidence="1 2" key="1">
    <citation type="submission" date="2019-03" db="EMBL/GenBank/DDBJ databases">
        <title>Single cell metagenomics reveals metabolic interactions within the superorganism composed of flagellate Streblomastix strix and complex community of Bacteroidetes bacteria on its surface.</title>
        <authorList>
            <person name="Treitli S.C."/>
            <person name="Kolisko M."/>
            <person name="Husnik F."/>
            <person name="Keeling P."/>
            <person name="Hampl V."/>
        </authorList>
    </citation>
    <scope>NUCLEOTIDE SEQUENCE [LARGE SCALE GENOMIC DNA]</scope>
    <source>
        <strain evidence="1">ST1C</strain>
    </source>
</reference>
<organism evidence="1 2">
    <name type="scientific">Streblomastix strix</name>
    <dbReference type="NCBI Taxonomy" id="222440"/>
    <lineage>
        <taxon>Eukaryota</taxon>
        <taxon>Metamonada</taxon>
        <taxon>Preaxostyla</taxon>
        <taxon>Oxymonadida</taxon>
        <taxon>Streblomastigidae</taxon>
        <taxon>Streblomastix</taxon>
    </lineage>
</organism>
<proteinExistence type="predicted"/>
<accession>A0A5J4UNU6</accession>
<comment type="caution">
    <text evidence="1">The sequence shown here is derived from an EMBL/GenBank/DDBJ whole genome shotgun (WGS) entry which is preliminary data.</text>
</comment>
<gene>
    <name evidence="1" type="ORF">EZS28_032732</name>
</gene>
<name>A0A5J4UNU6_9EUKA</name>
<dbReference type="AlphaFoldDB" id="A0A5J4UNU6"/>
<evidence type="ECO:0000313" key="1">
    <source>
        <dbReference type="EMBL" id="KAA6371742.1"/>
    </source>
</evidence>
<dbReference type="Proteomes" id="UP000324800">
    <property type="component" value="Unassembled WGS sequence"/>
</dbReference>